<dbReference type="EMBL" id="AYZO01000011">
    <property type="protein sequence ID" value="KRN12804.1"/>
    <property type="molecule type" value="Genomic_DNA"/>
</dbReference>
<keyword evidence="5" id="KW-1185">Reference proteome</keyword>
<dbReference type="PATRIC" id="fig|1423751.3.peg.294"/>
<dbReference type="AlphaFoldDB" id="I7J2V1"/>
<dbReference type="Proteomes" id="UP000009326">
    <property type="component" value="Unassembled WGS sequence"/>
</dbReference>
<gene>
    <name evidence="2" type="ORF">BN52_02425</name>
    <name evidence="3" type="ORF">FC38_GL000278</name>
</gene>
<sequence>MAEETKKLNLYYLSDNNFDCVPVLVPIELTFNTYPFIIDAPKDMNKPKYDWTHSRWIDQTNADNQNKIADLQDAINEKDKQVTELQTGISEFKEQTQAMTSAISNLTTLVTQALQSTKGAE</sequence>
<proteinExistence type="predicted"/>
<accession>I7J2V1</accession>
<dbReference type="EMBL" id="CAKC01000048">
    <property type="protein sequence ID" value="CCI87107.1"/>
    <property type="molecule type" value="Genomic_DNA"/>
</dbReference>
<reference evidence="3 5" key="2">
    <citation type="journal article" date="2015" name="Genome Announc.">
        <title>Expanding the biotechnology potential of lactobacilli through comparative genomics of 213 strains and associated genera.</title>
        <authorList>
            <person name="Sun Z."/>
            <person name="Harris H.M."/>
            <person name="McCann A."/>
            <person name="Guo C."/>
            <person name="Argimon S."/>
            <person name="Zhang W."/>
            <person name="Yang X."/>
            <person name="Jeffery I.B."/>
            <person name="Cooney J.C."/>
            <person name="Kagawa T.F."/>
            <person name="Liu W."/>
            <person name="Song Y."/>
            <person name="Salvetti E."/>
            <person name="Wrobel A."/>
            <person name="Rasinkangas P."/>
            <person name="Parkhill J."/>
            <person name="Rea M.C."/>
            <person name="O'Sullivan O."/>
            <person name="Ritari J."/>
            <person name="Douillard F.P."/>
            <person name="Paul Ross R."/>
            <person name="Yang R."/>
            <person name="Briner A.E."/>
            <person name="Felis G.E."/>
            <person name="de Vos W.M."/>
            <person name="Barrangou R."/>
            <person name="Klaenhammer T.R."/>
            <person name="Caufield P.W."/>
            <person name="Cui Y."/>
            <person name="Zhang H."/>
            <person name="O'Toole P.W."/>
        </authorList>
    </citation>
    <scope>NUCLEOTIDE SEQUENCE [LARGE SCALE GENOMIC DNA]</scope>
    <source>
        <strain evidence="3 5">DSM 23908</strain>
    </source>
</reference>
<keyword evidence="1" id="KW-0175">Coiled coil</keyword>
<feature type="coiled-coil region" evidence="1">
    <location>
        <begin position="57"/>
        <end position="88"/>
    </location>
</feature>
<evidence type="ECO:0000313" key="5">
    <source>
        <dbReference type="Proteomes" id="UP000051521"/>
    </source>
</evidence>
<dbReference type="Gene3D" id="1.20.1170.10">
    <property type="match status" value="1"/>
</dbReference>
<organism evidence="2 4">
    <name type="scientific">Lactobacillus gigeriorum DSM 23908 = CRBIP 24.85</name>
    <dbReference type="NCBI Taxonomy" id="1423751"/>
    <lineage>
        <taxon>Bacteria</taxon>
        <taxon>Bacillati</taxon>
        <taxon>Bacillota</taxon>
        <taxon>Bacilli</taxon>
        <taxon>Lactobacillales</taxon>
        <taxon>Lactobacillaceae</taxon>
        <taxon>Lactobacillus</taxon>
    </lineage>
</organism>
<evidence type="ECO:0000313" key="2">
    <source>
        <dbReference type="EMBL" id="CCI87107.1"/>
    </source>
</evidence>
<dbReference type="RefSeq" id="WP_008473233.1">
    <property type="nucleotide sequence ID" value="NZ_AYZO01000011.1"/>
</dbReference>
<evidence type="ECO:0000313" key="3">
    <source>
        <dbReference type="EMBL" id="KRN12804.1"/>
    </source>
</evidence>
<evidence type="ECO:0000256" key="1">
    <source>
        <dbReference type="SAM" id="Coils"/>
    </source>
</evidence>
<dbReference type="STRING" id="1423751.FC38_GL000278"/>
<dbReference type="Proteomes" id="UP000051521">
    <property type="component" value="Unassembled WGS sequence"/>
</dbReference>
<reference evidence="2 4" key="1">
    <citation type="submission" date="2012-06" db="EMBL/GenBank/DDBJ databases">
        <title>Draft genome sequence of Lactobacillus gigeriorum CRBIP 24.85T, isolated from chicken crop.</title>
        <authorList>
            <person name="Cousin S."/>
            <person name="Ma L."/>
            <person name="Creno S."/>
            <person name="Clermont D."/>
            <person name="Loux V."/>
            <person name="Bizet C."/>
            <person name="Bouchier C."/>
        </authorList>
    </citation>
    <scope>NUCLEOTIDE SEQUENCE [LARGE SCALE GENOMIC DNA]</scope>
    <source>
        <strain evidence="4">CRBIP 24.85T</strain>
        <strain evidence="2">Type strain: CRBIP 24.85</strain>
    </source>
</reference>
<comment type="caution">
    <text evidence="2">The sequence shown here is derived from an EMBL/GenBank/DDBJ whole genome shotgun (WGS) entry which is preliminary data.</text>
</comment>
<evidence type="ECO:0000313" key="4">
    <source>
        <dbReference type="Proteomes" id="UP000009326"/>
    </source>
</evidence>
<name>I7J2V1_9LACO</name>
<protein>
    <submittedName>
        <fullName evidence="2">Uncharacterized protein</fullName>
    </submittedName>
</protein>